<dbReference type="GO" id="GO:0000175">
    <property type="term" value="F:3'-5'-RNA exonuclease activity"/>
    <property type="evidence" value="ECO:0007669"/>
    <property type="project" value="TreeGrafter"/>
</dbReference>
<dbReference type="SUPFAM" id="SSF56219">
    <property type="entry name" value="DNase I-like"/>
    <property type="match status" value="1"/>
</dbReference>
<comment type="caution">
    <text evidence="1">The sequence shown here is derived from an EMBL/GenBank/DDBJ whole genome shotgun (WGS) entry which is preliminary data.</text>
</comment>
<dbReference type="AlphaFoldDB" id="A0A835M4P1"/>
<accession>A0A835M4P1</accession>
<dbReference type="InterPro" id="IPR050410">
    <property type="entry name" value="CCR4/nocturin_mRNA_transcr"/>
</dbReference>
<dbReference type="PANTHER" id="PTHR12121">
    <property type="entry name" value="CARBON CATABOLITE REPRESSOR PROTEIN 4"/>
    <property type="match status" value="1"/>
</dbReference>
<organism evidence="1 2">
    <name type="scientific">Coptis chinensis</name>
    <dbReference type="NCBI Taxonomy" id="261450"/>
    <lineage>
        <taxon>Eukaryota</taxon>
        <taxon>Viridiplantae</taxon>
        <taxon>Streptophyta</taxon>
        <taxon>Embryophyta</taxon>
        <taxon>Tracheophyta</taxon>
        <taxon>Spermatophyta</taxon>
        <taxon>Magnoliopsida</taxon>
        <taxon>Ranunculales</taxon>
        <taxon>Ranunculaceae</taxon>
        <taxon>Coptidoideae</taxon>
        <taxon>Coptis</taxon>
    </lineage>
</organism>
<keyword evidence="2" id="KW-1185">Reference proteome</keyword>
<dbReference type="Gene3D" id="3.60.10.10">
    <property type="entry name" value="Endonuclease/exonuclease/phosphatase"/>
    <property type="match status" value="1"/>
</dbReference>
<evidence type="ECO:0000313" key="2">
    <source>
        <dbReference type="Proteomes" id="UP000631114"/>
    </source>
</evidence>
<dbReference type="OrthoDB" id="412787at2759"/>
<reference evidence="1 2" key="1">
    <citation type="submission" date="2020-10" db="EMBL/GenBank/DDBJ databases">
        <title>The Coptis chinensis genome and diversification of protoberbering-type alkaloids.</title>
        <authorList>
            <person name="Wang B."/>
            <person name="Shu S."/>
            <person name="Song C."/>
            <person name="Liu Y."/>
        </authorList>
    </citation>
    <scope>NUCLEOTIDE SEQUENCE [LARGE SCALE GENOMIC DNA]</scope>
    <source>
        <strain evidence="1">HL-2020</strain>
        <tissue evidence="1">Leaf</tissue>
    </source>
</reference>
<dbReference type="Proteomes" id="UP000631114">
    <property type="component" value="Unassembled WGS sequence"/>
</dbReference>
<name>A0A835M4P1_9MAGN</name>
<dbReference type="EMBL" id="JADFTS010000002">
    <property type="protein sequence ID" value="KAF9619060.1"/>
    <property type="molecule type" value="Genomic_DNA"/>
</dbReference>
<protein>
    <recommendedName>
        <fullName evidence="3">Endonuclease/exonuclease/phosphatase domain-containing protein</fullName>
    </recommendedName>
</protein>
<gene>
    <name evidence="1" type="ORF">IFM89_004418</name>
</gene>
<sequence length="119" mass="13293">MKLSHDMPLVSAYTFFLTVDSSDPLFEKQRENMNSESGEPQFTNFTNAFSGTLDYISYTANRFMVKGLLELLALEYVGNTALPSPEWSSDHIALVADFLIRPSPHGGEEANCPLTDRLL</sequence>
<evidence type="ECO:0008006" key="3">
    <source>
        <dbReference type="Google" id="ProtNLM"/>
    </source>
</evidence>
<proteinExistence type="predicted"/>
<evidence type="ECO:0000313" key="1">
    <source>
        <dbReference type="EMBL" id="KAF9619060.1"/>
    </source>
</evidence>
<dbReference type="PANTHER" id="PTHR12121:SF79">
    <property type="entry name" value="CARBON CATABOLITE REPRESSOR PROTEIN 4 HOMOLOG 1-LIKE ISOFORM X1"/>
    <property type="match status" value="1"/>
</dbReference>
<dbReference type="InterPro" id="IPR036691">
    <property type="entry name" value="Endo/exonu/phosph_ase_sf"/>
</dbReference>